<evidence type="ECO:0000256" key="1">
    <source>
        <dbReference type="ARBA" id="ARBA00004496"/>
    </source>
</evidence>
<dbReference type="EMBL" id="MU004197">
    <property type="protein sequence ID" value="KAF2490422.1"/>
    <property type="molecule type" value="Genomic_DNA"/>
</dbReference>
<organism evidence="6 7">
    <name type="scientific">Lophium mytilinum</name>
    <dbReference type="NCBI Taxonomy" id="390894"/>
    <lineage>
        <taxon>Eukaryota</taxon>
        <taxon>Fungi</taxon>
        <taxon>Dikarya</taxon>
        <taxon>Ascomycota</taxon>
        <taxon>Pezizomycotina</taxon>
        <taxon>Dothideomycetes</taxon>
        <taxon>Pleosporomycetidae</taxon>
        <taxon>Mytilinidiales</taxon>
        <taxon>Mytilinidiaceae</taxon>
        <taxon>Lophium</taxon>
    </lineage>
</organism>
<dbReference type="GO" id="GO:0000290">
    <property type="term" value="P:deadenylation-dependent decapping of nuclear-transcribed mRNA"/>
    <property type="evidence" value="ECO:0007669"/>
    <property type="project" value="InterPro"/>
</dbReference>
<feature type="compositionally biased region" description="Polar residues" evidence="5">
    <location>
        <begin position="242"/>
        <end position="253"/>
    </location>
</feature>
<name>A0A6A6QDS2_9PEZI</name>
<dbReference type="InterPro" id="IPR010334">
    <property type="entry name" value="Dcp1"/>
</dbReference>
<evidence type="ECO:0000256" key="5">
    <source>
        <dbReference type="SAM" id="MobiDB-lite"/>
    </source>
</evidence>
<feature type="region of interest" description="Disordered" evidence="5">
    <location>
        <begin position="172"/>
        <end position="204"/>
    </location>
</feature>
<evidence type="ECO:0000313" key="6">
    <source>
        <dbReference type="EMBL" id="KAF2490422.1"/>
    </source>
</evidence>
<evidence type="ECO:0000256" key="4">
    <source>
        <dbReference type="ARBA" id="ARBA00022664"/>
    </source>
</evidence>
<feature type="region of interest" description="Disordered" evidence="5">
    <location>
        <begin position="219"/>
        <end position="264"/>
    </location>
</feature>
<dbReference type="OrthoDB" id="440673at2759"/>
<evidence type="ECO:0000256" key="3">
    <source>
        <dbReference type="ARBA" id="ARBA00022490"/>
    </source>
</evidence>
<dbReference type="PANTHER" id="PTHR16290:SF0">
    <property type="entry name" value="DECAPPING PROTEIN 1, ISOFORM A"/>
    <property type="match status" value="1"/>
</dbReference>
<keyword evidence="7" id="KW-1185">Reference proteome</keyword>
<comment type="subcellular location">
    <subcellularLocation>
        <location evidence="1">Cytoplasm</location>
    </subcellularLocation>
</comment>
<dbReference type="GO" id="GO:0006397">
    <property type="term" value="P:mRNA processing"/>
    <property type="evidence" value="ECO:0007669"/>
    <property type="project" value="UniProtKB-KW"/>
</dbReference>
<evidence type="ECO:0000256" key="2">
    <source>
        <dbReference type="ARBA" id="ARBA00008778"/>
    </source>
</evidence>
<dbReference type="GO" id="GO:0000932">
    <property type="term" value="C:P-body"/>
    <property type="evidence" value="ECO:0007669"/>
    <property type="project" value="TreeGrafter"/>
</dbReference>
<evidence type="ECO:0000313" key="7">
    <source>
        <dbReference type="Proteomes" id="UP000799750"/>
    </source>
</evidence>
<gene>
    <name evidence="6" type="ORF">BU16DRAFT_530914</name>
</gene>
<dbReference type="InterPro" id="IPR011993">
    <property type="entry name" value="PH-like_dom_sf"/>
</dbReference>
<dbReference type="Proteomes" id="UP000799750">
    <property type="component" value="Unassembled WGS sequence"/>
</dbReference>
<feature type="compositionally biased region" description="Acidic residues" evidence="5">
    <location>
        <begin position="190"/>
        <end position="201"/>
    </location>
</feature>
<dbReference type="SUPFAM" id="SSF50729">
    <property type="entry name" value="PH domain-like"/>
    <property type="match status" value="1"/>
</dbReference>
<dbReference type="PANTHER" id="PTHR16290">
    <property type="entry name" value="TRANSCRIPTION FACTOR SMIF DECAPPING ENZYME DCP1"/>
    <property type="match status" value="1"/>
</dbReference>
<dbReference type="GO" id="GO:0003729">
    <property type="term" value="F:mRNA binding"/>
    <property type="evidence" value="ECO:0007669"/>
    <property type="project" value="TreeGrafter"/>
</dbReference>
<feature type="region of interest" description="Disordered" evidence="5">
    <location>
        <begin position="1"/>
        <end position="40"/>
    </location>
</feature>
<keyword evidence="3" id="KW-0963">Cytoplasm</keyword>
<protein>
    <submittedName>
        <fullName evidence="6">PH domain-like protein</fullName>
    </submittedName>
</protein>
<dbReference type="Pfam" id="PF06058">
    <property type="entry name" value="DCP1"/>
    <property type="match status" value="1"/>
</dbReference>
<keyword evidence="4" id="KW-0507">mRNA processing</keyword>
<proteinExistence type="inferred from homology"/>
<accession>A0A6A6QDS2</accession>
<comment type="similarity">
    <text evidence="2">Belongs to the DCP1 family.</text>
</comment>
<dbReference type="GO" id="GO:0008047">
    <property type="term" value="F:enzyme activator activity"/>
    <property type="evidence" value="ECO:0007669"/>
    <property type="project" value="InterPro"/>
</dbReference>
<reference evidence="6" key="1">
    <citation type="journal article" date="2020" name="Stud. Mycol.">
        <title>101 Dothideomycetes genomes: a test case for predicting lifestyles and emergence of pathogens.</title>
        <authorList>
            <person name="Haridas S."/>
            <person name="Albert R."/>
            <person name="Binder M."/>
            <person name="Bloem J."/>
            <person name="Labutti K."/>
            <person name="Salamov A."/>
            <person name="Andreopoulos B."/>
            <person name="Baker S."/>
            <person name="Barry K."/>
            <person name="Bills G."/>
            <person name="Bluhm B."/>
            <person name="Cannon C."/>
            <person name="Castanera R."/>
            <person name="Culley D."/>
            <person name="Daum C."/>
            <person name="Ezra D."/>
            <person name="Gonzalez J."/>
            <person name="Henrissat B."/>
            <person name="Kuo A."/>
            <person name="Liang C."/>
            <person name="Lipzen A."/>
            <person name="Lutzoni F."/>
            <person name="Magnuson J."/>
            <person name="Mondo S."/>
            <person name="Nolan M."/>
            <person name="Ohm R."/>
            <person name="Pangilinan J."/>
            <person name="Park H.-J."/>
            <person name="Ramirez L."/>
            <person name="Alfaro M."/>
            <person name="Sun H."/>
            <person name="Tritt A."/>
            <person name="Yoshinaga Y."/>
            <person name="Zwiers L.-H."/>
            <person name="Turgeon B."/>
            <person name="Goodwin S."/>
            <person name="Spatafora J."/>
            <person name="Crous P."/>
            <person name="Grigoriev I."/>
        </authorList>
    </citation>
    <scope>NUCLEOTIDE SEQUENCE</scope>
    <source>
        <strain evidence="6">CBS 269.34</strain>
    </source>
</reference>
<feature type="compositionally biased region" description="Polar residues" evidence="5">
    <location>
        <begin position="219"/>
        <end position="234"/>
    </location>
</feature>
<dbReference type="AlphaFoldDB" id="A0A6A6QDS2"/>
<dbReference type="GO" id="GO:0031087">
    <property type="term" value="P:deadenylation-independent decapping of nuclear-transcribed mRNA"/>
    <property type="evidence" value="ECO:0007669"/>
    <property type="project" value="TreeGrafter"/>
</dbReference>
<sequence length="286" mass="31418">MASRKPNAAPNPPPVQASDYETDAPALLDLPTPPPRSNDQLNLSVIRRHNPSVAEILSIAPYAVVYLFSGTTQQWEKCGIEGTLFICELTPSPTGAQRYCVTILNRRGLDNFYTELLSGDDVENTEDYIILQVTGDGAPKIYGLWIFSEPEPSSTANMRTMTAQLIQECATGAEESRKRIEMRGGASSHEEEETEDEEEESVPMGRQLSLRELFGQQRAQDSGWSIQNHHSPVTKSGPFGSTPDTDFFRSSANYGADPLTQPKSGQSVDLLAQLFQKSKQGYNGNG</sequence>
<dbReference type="CDD" id="cd13182">
    <property type="entry name" value="EVH1-like_Dcp1"/>
    <property type="match status" value="1"/>
</dbReference>
<dbReference type="Gene3D" id="2.30.29.30">
    <property type="entry name" value="Pleckstrin-homology domain (PH domain)/Phosphotyrosine-binding domain (PTB)"/>
    <property type="match status" value="1"/>
</dbReference>